<evidence type="ECO:0000313" key="2">
    <source>
        <dbReference type="Proteomes" id="UP001152872"/>
    </source>
</evidence>
<dbReference type="InterPro" id="IPR018841">
    <property type="entry name" value="DUF2442"/>
</dbReference>
<dbReference type="InterPro" id="IPR036782">
    <property type="entry name" value="NE0471-like_N"/>
</dbReference>
<proteinExistence type="predicted"/>
<dbReference type="EMBL" id="VBTY01000085">
    <property type="protein sequence ID" value="MDG3495171.1"/>
    <property type="molecule type" value="Genomic_DNA"/>
</dbReference>
<evidence type="ECO:0000313" key="1">
    <source>
        <dbReference type="EMBL" id="MDG3495171.1"/>
    </source>
</evidence>
<name>A0A9X4M7D9_9CYAN</name>
<reference evidence="1" key="1">
    <citation type="submission" date="2019-05" db="EMBL/GenBank/DDBJ databases">
        <title>Whole genome sequencing of Pseudanabaena catenata USMAC16.</title>
        <authorList>
            <person name="Khan Z."/>
            <person name="Omar W.M."/>
            <person name="Convey P."/>
            <person name="Merican F."/>
            <person name="Najimudin N."/>
        </authorList>
    </citation>
    <scope>NUCLEOTIDE SEQUENCE</scope>
    <source>
        <strain evidence="1">USMAC16</strain>
    </source>
</reference>
<dbReference type="Pfam" id="PF10387">
    <property type="entry name" value="DUF2442"/>
    <property type="match status" value="1"/>
</dbReference>
<comment type="caution">
    <text evidence="1">The sequence shown here is derived from an EMBL/GenBank/DDBJ whole genome shotgun (WGS) entry which is preliminary data.</text>
</comment>
<dbReference type="RefSeq" id="WP_009627283.1">
    <property type="nucleotide sequence ID" value="NZ_VBTY01000085.1"/>
</dbReference>
<dbReference type="AlphaFoldDB" id="A0A9X4M7D9"/>
<protein>
    <submittedName>
        <fullName evidence="1">DUF2442 domain-containing protein</fullName>
    </submittedName>
</protein>
<keyword evidence="2" id="KW-1185">Reference proteome</keyword>
<accession>A0A9X4M7D9</accession>
<dbReference type="Gene3D" id="3.30.2020.10">
    <property type="entry name" value="NE0471-like N-terminal domain"/>
    <property type="match status" value="1"/>
</dbReference>
<gene>
    <name evidence="1" type="ORF">FEV09_11430</name>
</gene>
<dbReference type="SUPFAM" id="SSF143880">
    <property type="entry name" value="NE0471 N-terminal domain-like"/>
    <property type="match status" value="1"/>
</dbReference>
<dbReference type="Proteomes" id="UP001152872">
    <property type="component" value="Unassembled WGS sequence"/>
</dbReference>
<organism evidence="1 2">
    <name type="scientific">Pseudanabaena catenata USMAC16</name>
    <dbReference type="NCBI Taxonomy" id="1855837"/>
    <lineage>
        <taxon>Bacteria</taxon>
        <taxon>Bacillati</taxon>
        <taxon>Cyanobacteriota</taxon>
        <taxon>Cyanophyceae</taxon>
        <taxon>Pseudanabaenales</taxon>
        <taxon>Pseudanabaenaceae</taxon>
        <taxon>Pseudanabaena</taxon>
    </lineage>
</organism>
<sequence>MKPPKIVSAQAIDDHTLLIEFSQNEFKKYDISHLLGKEMFAPLRNPSFFKNFKIESGGYGLVWNEDIDISEYELWKNGVSLKDGESQQPLAMTIF</sequence>